<name>A0A062V9B2_9EURY</name>
<gene>
    <name evidence="3" type="ORF">ANME2D_00197</name>
</gene>
<dbReference type="InterPro" id="IPR010154">
    <property type="entry name" value="CRISPR-assoc_Cas7/Cst2/DevR"/>
</dbReference>
<dbReference type="GO" id="GO:0051607">
    <property type="term" value="P:defense response to virus"/>
    <property type="evidence" value="ECO:0007669"/>
    <property type="project" value="UniProtKB-KW"/>
</dbReference>
<protein>
    <submittedName>
        <fullName evidence="3">CRISPR-associated protein Cas7/Cst2/DevR, subtype I-B/TNEAP</fullName>
    </submittedName>
</protein>
<dbReference type="OrthoDB" id="132787at2157"/>
<evidence type="ECO:0000256" key="2">
    <source>
        <dbReference type="ARBA" id="ARBA00025626"/>
    </source>
</evidence>
<organism evidence="3 4">
    <name type="scientific">Candidatus Methanoperedens nitratireducens</name>
    <dbReference type="NCBI Taxonomy" id="1392998"/>
    <lineage>
        <taxon>Archaea</taxon>
        <taxon>Methanobacteriati</taxon>
        <taxon>Methanobacteriota</taxon>
        <taxon>Stenosarchaea group</taxon>
        <taxon>Methanomicrobia</taxon>
        <taxon>Methanosarcinales</taxon>
        <taxon>ANME-2 cluster</taxon>
        <taxon>Candidatus Methanoperedentaceae</taxon>
        <taxon>Candidatus Methanoperedens</taxon>
    </lineage>
</organism>
<comment type="caution">
    <text evidence="3">The sequence shown here is derived from an EMBL/GenBank/DDBJ whole genome shotgun (WGS) entry which is preliminary data.</text>
</comment>
<keyword evidence="1" id="KW-0051">Antiviral defense</keyword>
<dbReference type="EMBL" id="JMIY01000001">
    <property type="protein sequence ID" value="KCZ73138.1"/>
    <property type="molecule type" value="Genomic_DNA"/>
</dbReference>
<evidence type="ECO:0000313" key="4">
    <source>
        <dbReference type="Proteomes" id="UP000027153"/>
    </source>
</evidence>
<reference evidence="3 4" key="1">
    <citation type="journal article" date="2013" name="Nature">
        <title>Anaerobic oxidation of methane coupled to nitrate reduction in a novel archaeal lineage.</title>
        <authorList>
            <person name="Haroon M.F."/>
            <person name="Hu S."/>
            <person name="Shi Y."/>
            <person name="Imelfort M."/>
            <person name="Keller J."/>
            <person name="Hugenholtz P."/>
            <person name="Yuan Z."/>
            <person name="Tyson G.W."/>
        </authorList>
    </citation>
    <scope>NUCLEOTIDE SEQUENCE [LARGE SCALE GENOMIC DNA]</scope>
    <source>
        <strain evidence="3 4">ANME-2d</strain>
    </source>
</reference>
<dbReference type="AlphaFoldDB" id="A0A062V9B2"/>
<dbReference type="RefSeq" id="WP_048088338.1">
    <property type="nucleotide sequence ID" value="NZ_JMIY01000001.1"/>
</dbReference>
<dbReference type="Proteomes" id="UP000027153">
    <property type="component" value="Unassembled WGS sequence"/>
</dbReference>
<proteinExistence type="predicted"/>
<evidence type="ECO:0000256" key="1">
    <source>
        <dbReference type="ARBA" id="ARBA00023118"/>
    </source>
</evidence>
<dbReference type="CDD" id="cd09687">
    <property type="entry name" value="Cas7_I-C"/>
    <property type="match status" value="1"/>
</dbReference>
<dbReference type="PATRIC" id="fig|1392998.3.peg.562"/>
<keyword evidence="4" id="KW-1185">Reference proteome</keyword>
<dbReference type="InterPro" id="IPR013414">
    <property type="entry name" value="Cas7/Cst2/DevR_sub_I-B/Tneap"/>
</dbReference>
<dbReference type="NCBIfam" id="TIGR01875">
    <property type="entry name" value="cas_MJ0381"/>
    <property type="match status" value="1"/>
</dbReference>
<accession>A0A062V9B2</accession>
<dbReference type="Pfam" id="PF01905">
    <property type="entry name" value="DevR"/>
    <property type="match status" value="1"/>
</dbReference>
<evidence type="ECO:0000313" key="3">
    <source>
        <dbReference type="EMBL" id="KCZ73138.1"/>
    </source>
</evidence>
<sequence>MKNAKALTLTYLTPVSFASLNGSDKETDNISSIKKISVGVEQFPYVSSQAVRRALRNQLEVLGRPLSEGIAASISKGAATTKQEPDKYIDDDLFGYMGTEGAEGKTKGKATKRTSVVRVSPLIALNSYQGDLDFGTNYMGVKSGGDPNIFETEIHSGLYRGTILIELDRVGSGDGFEKDLDNKEKAARVKDLLSAVKNLWASGRQTRFLADISPKFIAAAILKTKNPIFLESVQVEGKKLNVDMIKETLKDYNSEIVSSVIGVRKGFFIGDIENSKSIGDAFDEIAKWIDQHYV</sequence>
<dbReference type="NCBIfam" id="TIGR02585">
    <property type="entry name" value="cas_Cst2_DevR"/>
    <property type="match status" value="1"/>
</dbReference>
<comment type="function">
    <text evidence="2">CRISPR (clustered regularly interspaced short palindromic repeat) is an adaptive immune system that provides protection against mobile genetic elements (viruses, transposable elements and conjugative plasmids). CRISPR clusters contain spacers, sequences complementary to antecedent mobile elements, and target invading nucleic acids. CRISPR clusters are transcribed and processed into CRISPR RNA (crRNA).</text>
</comment>